<evidence type="ECO:0000256" key="1">
    <source>
        <dbReference type="SAM" id="MobiDB-lite"/>
    </source>
</evidence>
<proteinExistence type="predicted"/>
<dbReference type="EMBL" id="ML000495">
    <property type="protein sequence ID" value="RKO84101.1"/>
    <property type="molecule type" value="Genomic_DNA"/>
</dbReference>
<name>A0A4P9VWL7_9FUNG</name>
<dbReference type="AlphaFoldDB" id="A0A4P9VWL7"/>
<protein>
    <submittedName>
        <fullName evidence="2">Uncharacterized protein</fullName>
    </submittedName>
</protein>
<reference evidence="3" key="1">
    <citation type="journal article" date="2018" name="Nat. Microbiol.">
        <title>Leveraging single-cell genomics to expand the fungal tree of life.</title>
        <authorList>
            <person name="Ahrendt S.R."/>
            <person name="Quandt C.A."/>
            <person name="Ciobanu D."/>
            <person name="Clum A."/>
            <person name="Salamov A."/>
            <person name="Andreopoulos B."/>
            <person name="Cheng J.F."/>
            <person name="Woyke T."/>
            <person name="Pelin A."/>
            <person name="Henrissat B."/>
            <person name="Reynolds N.K."/>
            <person name="Benny G.L."/>
            <person name="Smith M.E."/>
            <person name="James T.Y."/>
            <person name="Grigoriev I.V."/>
        </authorList>
    </citation>
    <scope>NUCLEOTIDE SEQUENCE [LARGE SCALE GENOMIC DNA]</scope>
</reference>
<dbReference type="Proteomes" id="UP000269721">
    <property type="component" value="Unassembled WGS sequence"/>
</dbReference>
<organism evidence="2 3">
    <name type="scientific">Blyttiomyces helicus</name>
    <dbReference type="NCBI Taxonomy" id="388810"/>
    <lineage>
        <taxon>Eukaryota</taxon>
        <taxon>Fungi</taxon>
        <taxon>Fungi incertae sedis</taxon>
        <taxon>Chytridiomycota</taxon>
        <taxon>Chytridiomycota incertae sedis</taxon>
        <taxon>Chytridiomycetes</taxon>
        <taxon>Chytridiomycetes incertae sedis</taxon>
        <taxon>Blyttiomyces</taxon>
    </lineage>
</organism>
<sequence>MGDVCVQSFQPLNGDLDGEFMAYSAMAHQFNTTFAPSASSCQQQCGQACTQGYMCFWYKYTGDPRGLGRLFADSNPLAWAYPQQPSSNQCWLQTVDPQPGSTLYVRATNLTIPNATFPLAPGRNNSLVHSSEASDHCQAGCDALGINNPESCVCRPFRTASRASRRRSNPLPSSPTSEHHFPSSSIYGPAREFDVLYSAGSDHLLGPFGDVSIPHSASSGNLRSPSAAIRPVDSRNGSAFGPNLHAPRLHNFFFGDANRFDCRLHRRRDSCPCASDTAVFA</sequence>
<keyword evidence="3" id="KW-1185">Reference proteome</keyword>
<gene>
    <name evidence="2" type="ORF">BDK51DRAFT_26570</name>
</gene>
<feature type="region of interest" description="Disordered" evidence="1">
    <location>
        <begin position="163"/>
        <end position="185"/>
    </location>
</feature>
<evidence type="ECO:0000313" key="3">
    <source>
        <dbReference type="Proteomes" id="UP000269721"/>
    </source>
</evidence>
<accession>A0A4P9VWL7</accession>
<evidence type="ECO:0000313" key="2">
    <source>
        <dbReference type="EMBL" id="RKO84101.1"/>
    </source>
</evidence>